<name>A0A917C600_9HYPH</name>
<sequence length="104" mass="10512">MTVEADVVTIPRANAVDVHVASEFGLLILSGASAVVSTIPGGITIAINVPPPGADFTVGTQYRVGGHLLKGGTFSCPNAEFIGYGAGVLHNVATFRGPTALPPK</sequence>
<reference evidence="1" key="2">
    <citation type="submission" date="2020-09" db="EMBL/GenBank/DDBJ databases">
        <authorList>
            <person name="Sun Q."/>
            <person name="Sedlacek I."/>
        </authorList>
    </citation>
    <scope>NUCLEOTIDE SEQUENCE</scope>
    <source>
        <strain evidence="1">CCM 7897</strain>
    </source>
</reference>
<organism evidence="1 2">
    <name type="scientific">Azorhizobium oxalatiphilum</name>
    <dbReference type="NCBI Taxonomy" id="980631"/>
    <lineage>
        <taxon>Bacteria</taxon>
        <taxon>Pseudomonadati</taxon>
        <taxon>Pseudomonadota</taxon>
        <taxon>Alphaproteobacteria</taxon>
        <taxon>Hyphomicrobiales</taxon>
        <taxon>Xanthobacteraceae</taxon>
        <taxon>Azorhizobium</taxon>
    </lineage>
</organism>
<comment type="caution">
    <text evidence="1">The sequence shown here is derived from an EMBL/GenBank/DDBJ whole genome shotgun (WGS) entry which is preliminary data.</text>
</comment>
<proteinExistence type="predicted"/>
<dbReference type="Proteomes" id="UP000606044">
    <property type="component" value="Unassembled WGS sequence"/>
</dbReference>
<dbReference type="RefSeq" id="WP_188581246.1">
    <property type="nucleotide sequence ID" value="NZ_BMCT01000005.1"/>
</dbReference>
<gene>
    <name evidence="1" type="ORF">GCM10007301_36900</name>
</gene>
<evidence type="ECO:0000313" key="1">
    <source>
        <dbReference type="EMBL" id="GGF73717.1"/>
    </source>
</evidence>
<keyword evidence="2" id="KW-1185">Reference proteome</keyword>
<dbReference type="AlphaFoldDB" id="A0A917C600"/>
<accession>A0A917C600</accession>
<reference evidence="1" key="1">
    <citation type="journal article" date="2014" name="Int. J. Syst. Evol. Microbiol.">
        <title>Complete genome sequence of Corynebacterium casei LMG S-19264T (=DSM 44701T), isolated from a smear-ripened cheese.</title>
        <authorList>
            <consortium name="US DOE Joint Genome Institute (JGI-PGF)"/>
            <person name="Walter F."/>
            <person name="Albersmeier A."/>
            <person name="Kalinowski J."/>
            <person name="Ruckert C."/>
        </authorList>
    </citation>
    <scope>NUCLEOTIDE SEQUENCE</scope>
    <source>
        <strain evidence="1">CCM 7897</strain>
    </source>
</reference>
<dbReference type="EMBL" id="BMCT01000005">
    <property type="protein sequence ID" value="GGF73717.1"/>
    <property type="molecule type" value="Genomic_DNA"/>
</dbReference>
<protein>
    <submittedName>
        <fullName evidence="1">Uncharacterized protein</fullName>
    </submittedName>
</protein>
<evidence type="ECO:0000313" key="2">
    <source>
        <dbReference type="Proteomes" id="UP000606044"/>
    </source>
</evidence>